<sequence length="278" mass="29245">MKGPSLLNPLARRLEGKVALITGGARGIGECTAKLFAGHGAQIVIADTRDDLGISVCKEIGNKEGSTYVHCDVTNESDVENAVNTAVSKYGKLDIMLSNAGILGNPDSRISSTNYENFKRIFDTNVYGAFLAAKHASRVMIPMKKGSIIFTASNLSVVAGDISHSYVTSKHAVVGLAKNLCAELGKFGIRVNCISPNMVPTPLAMETFGITDKNMLLEIGVAAANLKEVALQAEDVADAALYLGSDESKYVSGLNLVVDGGFSTVNQALASITSRMVA</sequence>
<comment type="caution">
    <text evidence="3">The sequence shown here is derived from an EMBL/GenBank/DDBJ whole genome shotgun (WGS) entry which is preliminary data.</text>
</comment>
<dbReference type="EMBL" id="JAKUCV010005236">
    <property type="protein sequence ID" value="KAJ4831976.1"/>
    <property type="molecule type" value="Genomic_DNA"/>
</dbReference>
<gene>
    <name evidence="3" type="ORF">Tsubulata_035608</name>
</gene>
<dbReference type="OrthoDB" id="294295at2759"/>
<evidence type="ECO:0008006" key="5">
    <source>
        <dbReference type="Google" id="ProtNLM"/>
    </source>
</evidence>
<comment type="similarity">
    <text evidence="1">Belongs to the short-chain dehydrogenases/reductases (SDR) family.</text>
</comment>
<dbReference type="Pfam" id="PF13561">
    <property type="entry name" value="adh_short_C2"/>
    <property type="match status" value="1"/>
</dbReference>
<dbReference type="SUPFAM" id="SSF51735">
    <property type="entry name" value="NAD(P)-binding Rossmann-fold domains"/>
    <property type="match status" value="1"/>
</dbReference>
<dbReference type="PANTHER" id="PTHR43180:SF45">
    <property type="entry name" value="SECOISOLARICIRESINOL DEHYDROGENASE-LIKE ISOFORM X1"/>
    <property type="match status" value="1"/>
</dbReference>
<evidence type="ECO:0000256" key="1">
    <source>
        <dbReference type="ARBA" id="ARBA00006484"/>
    </source>
</evidence>
<accession>A0A9Q0J735</accession>
<dbReference type="AlphaFoldDB" id="A0A9Q0J735"/>
<dbReference type="PANTHER" id="PTHR43180">
    <property type="entry name" value="3-OXOACYL-(ACYL-CARRIER-PROTEIN) REDUCTASE (AFU_ORTHOLOGUE AFUA_6G11210)"/>
    <property type="match status" value="1"/>
</dbReference>
<keyword evidence="2" id="KW-0560">Oxidoreductase</keyword>
<organism evidence="3 4">
    <name type="scientific">Turnera subulata</name>
    <dbReference type="NCBI Taxonomy" id="218843"/>
    <lineage>
        <taxon>Eukaryota</taxon>
        <taxon>Viridiplantae</taxon>
        <taxon>Streptophyta</taxon>
        <taxon>Embryophyta</taxon>
        <taxon>Tracheophyta</taxon>
        <taxon>Spermatophyta</taxon>
        <taxon>Magnoliopsida</taxon>
        <taxon>eudicotyledons</taxon>
        <taxon>Gunneridae</taxon>
        <taxon>Pentapetalae</taxon>
        <taxon>rosids</taxon>
        <taxon>fabids</taxon>
        <taxon>Malpighiales</taxon>
        <taxon>Passifloraceae</taxon>
        <taxon>Turnera</taxon>
    </lineage>
</organism>
<protein>
    <recommendedName>
        <fullName evidence="5">Secoisolariciresinol dehydrogenase</fullName>
    </recommendedName>
</protein>
<dbReference type="PRINTS" id="PR00081">
    <property type="entry name" value="GDHRDH"/>
</dbReference>
<dbReference type="InterPro" id="IPR036291">
    <property type="entry name" value="NAD(P)-bd_dom_sf"/>
</dbReference>
<evidence type="ECO:0000313" key="4">
    <source>
        <dbReference type="Proteomes" id="UP001141552"/>
    </source>
</evidence>
<name>A0A9Q0J735_9ROSI</name>
<proteinExistence type="inferred from homology"/>
<dbReference type="Gene3D" id="3.40.50.720">
    <property type="entry name" value="NAD(P)-binding Rossmann-like Domain"/>
    <property type="match status" value="1"/>
</dbReference>
<dbReference type="GO" id="GO:0016491">
    <property type="term" value="F:oxidoreductase activity"/>
    <property type="evidence" value="ECO:0007669"/>
    <property type="project" value="UniProtKB-KW"/>
</dbReference>
<dbReference type="InterPro" id="IPR020904">
    <property type="entry name" value="Sc_DH/Rdtase_CS"/>
</dbReference>
<dbReference type="FunFam" id="3.40.50.720:FF:000084">
    <property type="entry name" value="Short-chain dehydrogenase reductase"/>
    <property type="match status" value="1"/>
</dbReference>
<keyword evidence="4" id="KW-1185">Reference proteome</keyword>
<dbReference type="PROSITE" id="PS00061">
    <property type="entry name" value="ADH_SHORT"/>
    <property type="match status" value="1"/>
</dbReference>
<dbReference type="PRINTS" id="PR00080">
    <property type="entry name" value="SDRFAMILY"/>
</dbReference>
<dbReference type="InterPro" id="IPR002347">
    <property type="entry name" value="SDR_fam"/>
</dbReference>
<evidence type="ECO:0000256" key="2">
    <source>
        <dbReference type="ARBA" id="ARBA00023002"/>
    </source>
</evidence>
<evidence type="ECO:0000313" key="3">
    <source>
        <dbReference type="EMBL" id="KAJ4831976.1"/>
    </source>
</evidence>
<dbReference type="Proteomes" id="UP001141552">
    <property type="component" value="Unassembled WGS sequence"/>
</dbReference>
<reference evidence="3" key="1">
    <citation type="submission" date="2022-02" db="EMBL/GenBank/DDBJ databases">
        <authorList>
            <person name="Henning P.M."/>
            <person name="McCubbin A.G."/>
            <person name="Shore J.S."/>
        </authorList>
    </citation>
    <scope>NUCLEOTIDE SEQUENCE</scope>
    <source>
        <strain evidence="3">F60SS</strain>
        <tissue evidence="3">Leaves</tissue>
    </source>
</reference>
<reference evidence="3" key="2">
    <citation type="journal article" date="2023" name="Plants (Basel)">
        <title>Annotation of the Turnera subulata (Passifloraceae) Draft Genome Reveals the S-Locus Evolved after the Divergence of Turneroideae from Passifloroideae in a Stepwise Manner.</title>
        <authorList>
            <person name="Henning P.M."/>
            <person name="Roalson E.H."/>
            <person name="Mir W."/>
            <person name="McCubbin A.G."/>
            <person name="Shore J.S."/>
        </authorList>
    </citation>
    <scope>NUCLEOTIDE SEQUENCE</scope>
    <source>
        <strain evidence="3">F60SS</strain>
    </source>
</reference>